<evidence type="ECO:0000256" key="12">
    <source>
        <dbReference type="ARBA" id="ARBA00033342"/>
    </source>
</evidence>
<dbReference type="EMBL" id="CADCTU010000554">
    <property type="protein sequence ID" value="CAA9330729.1"/>
    <property type="molecule type" value="Genomic_DNA"/>
</dbReference>
<dbReference type="Gene3D" id="2.70.98.90">
    <property type="match status" value="1"/>
</dbReference>
<feature type="region of interest" description="Disordered" evidence="14">
    <location>
        <begin position="500"/>
        <end position="530"/>
    </location>
</feature>
<dbReference type="CDD" id="cd19961">
    <property type="entry name" value="EcYidC-like_peri"/>
    <property type="match status" value="1"/>
</dbReference>
<accession>A0A6J4LJN3</accession>
<dbReference type="InterPro" id="IPR047196">
    <property type="entry name" value="YidC_ALB_C"/>
</dbReference>
<organism evidence="18">
    <name type="scientific">uncultured Gemmatimonadaceae bacterium</name>
    <dbReference type="NCBI Taxonomy" id="246130"/>
    <lineage>
        <taxon>Bacteria</taxon>
        <taxon>Pseudomonadati</taxon>
        <taxon>Gemmatimonadota</taxon>
        <taxon>Gemmatimonadia</taxon>
        <taxon>Gemmatimonadales</taxon>
        <taxon>Gemmatimonadaceae</taxon>
        <taxon>environmental samples</taxon>
    </lineage>
</organism>
<keyword evidence="8 15" id="KW-1133">Transmembrane helix</keyword>
<name>A0A6J4LJN3_9BACT</name>
<keyword evidence="5" id="KW-1003">Cell membrane</keyword>
<keyword evidence="10" id="KW-0143">Chaperone</keyword>
<evidence type="ECO:0000256" key="2">
    <source>
        <dbReference type="ARBA" id="ARBA00010527"/>
    </source>
</evidence>
<evidence type="ECO:0000256" key="1">
    <source>
        <dbReference type="ARBA" id="ARBA00004651"/>
    </source>
</evidence>
<evidence type="ECO:0000256" key="10">
    <source>
        <dbReference type="ARBA" id="ARBA00023186"/>
    </source>
</evidence>
<evidence type="ECO:0000259" key="17">
    <source>
        <dbReference type="Pfam" id="PF14849"/>
    </source>
</evidence>
<dbReference type="NCBIfam" id="TIGR03592">
    <property type="entry name" value="yidC_oxa1_cterm"/>
    <property type="match status" value="1"/>
</dbReference>
<keyword evidence="4" id="KW-0813">Transport</keyword>
<dbReference type="InterPro" id="IPR028053">
    <property type="entry name" value="Membr_insert_YidC_N"/>
</dbReference>
<evidence type="ECO:0000256" key="11">
    <source>
        <dbReference type="ARBA" id="ARBA00033245"/>
    </source>
</evidence>
<evidence type="ECO:0000256" key="14">
    <source>
        <dbReference type="SAM" id="MobiDB-lite"/>
    </source>
</evidence>
<keyword evidence="9 15" id="KW-0472">Membrane</keyword>
<dbReference type="GO" id="GO:0051205">
    <property type="term" value="P:protein insertion into membrane"/>
    <property type="evidence" value="ECO:0007669"/>
    <property type="project" value="TreeGrafter"/>
</dbReference>
<evidence type="ECO:0000256" key="4">
    <source>
        <dbReference type="ARBA" id="ARBA00022448"/>
    </source>
</evidence>
<dbReference type="GO" id="GO:0032977">
    <property type="term" value="F:membrane insertase activity"/>
    <property type="evidence" value="ECO:0007669"/>
    <property type="project" value="InterPro"/>
</dbReference>
<feature type="transmembrane region" description="Helical" evidence="15">
    <location>
        <begin position="457"/>
        <end position="481"/>
    </location>
</feature>
<evidence type="ECO:0000313" key="18">
    <source>
        <dbReference type="EMBL" id="CAA9330729.1"/>
    </source>
</evidence>
<evidence type="ECO:0000259" key="16">
    <source>
        <dbReference type="Pfam" id="PF02096"/>
    </source>
</evidence>
<dbReference type="CDD" id="cd20070">
    <property type="entry name" value="5TM_YidC_Alb3"/>
    <property type="match status" value="1"/>
</dbReference>
<dbReference type="Pfam" id="PF14849">
    <property type="entry name" value="YidC_periplas"/>
    <property type="match status" value="1"/>
</dbReference>
<dbReference type="InterPro" id="IPR001708">
    <property type="entry name" value="YidC/ALB3/OXA1/COX18"/>
</dbReference>
<dbReference type="PRINTS" id="PR00701">
    <property type="entry name" value="60KDINNERMP"/>
</dbReference>
<evidence type="ECO:0000256" key="7">
    <source>
        <dbReference type="ARBA" id="ARBA00022927"/>
    </source>
</evidence>
<gene>
    <name evidence="18" type="ORF">AVDCRST_MAG11-2460</name>
</gene>
<feature type="transmembrane region" description="Helical" evidence="15">
    <location>
        <begin position="315"/>
        <end position="334"/>
    </location>
</feature>
<feature type="domain" description="Membrane insertase YidC N-terminal" evidence="17">
    <location>
        <begin position="26"/>
        <end position="298"/>
    </location>
</feature>
<feature type="non-terminal residue" evidence="18">
    <location>
        <position position="1"/>
    </location>
</feature>
<evidence type="ECO:0000256" key="5">
    <source>
        <dbReference type="ARBA" id="ARBA00022475"/>
    </source>
</evidence>
<reference evidence="18" key="1">
    <citation type="submission" date="2020-02" db="EMBL/GenBank/DDBJ databases">
        <authorList>
            <person name="Meier V. D."/>
        </authorList>
    </citation>
    <scope>NUCLEOTIDE SEQUENCE</scope>
    <source>
        <strain evidence="18">AVDCRST_MAG11</strain>
    </source>
</reference>
<sequence>PGTPGGTPPAVDSAVAAAPVRAETTVVATPKVAYRFASVGAAPVSAVMTGYRSLRRGADSTRRVELARPGVPLLRYRLVVPGDTVDLGRTPFTVQRGAGGAAAPVTFEAATRVGRVTISYTFPPDTNGANAYMLTVRGRVEGPGAQGALLVELPNGLHSEEADSVENHQHLAVAYKPLRDDARGIAFSKLDPGERQTVPGPMSWVVSKSKYFLVGLLTPAADSAGGFAELRVTGGARTSDEATNMTAEAVETLRGGAFDFEMYTGPQEWRRLLAVGRDFENANPYGGWFQNIVQPFATIVMRVLLWMHESFKLSYGWVLVIFGVAIRLALWPLNQRAMRTQMKMQRLQPQMQAVQERHKGDPAKLQQEMMKVYAEHGMSPFSTISGCLPVLLPWPILATLFFVFQNTIEFRGVPFLWLPDISLMDPYYILPLLMAGSMFLLSWIGMRNMPPNPQAKLMAYMMPALFIFMFWRFAAGLNLYYAVQNIAALPQQWLIANERAKAGPTPGSGPVGGVAAKASGTPRTPKSRRA</sequence>
<feature type="transmembrane region" description="Helical" evidence="15">
    <location>
        <begin position="388"/>
        <end position="408"/>
    </location>
</feature>
<proteinExistence type="inferred from homology"/>
<protein>
    <recommendedName>
        <fullName evidence="3">Membrane protein insertase YidC</fullName>
    </recommendedName>
    <alternativeName>
        <fullName evidence="12">Foldase YidC</fullName>
    </alternativeName>
    <alternativeName>
        <fullName evidence="11">Membrane integrase YidC</fullName>
    </alternativeName>
</protein>
<dbReference type="InterPro" id="IPR038221">
    <property type="entry name" value="YidC_periplasmic_sf"/>
</dbReference>
<feature type="domain" description="Membrane insertase YidC/Oxa/ALB C-terminal" evidence="16">
    <location>
        <begin position="315"/>
        <end position="496"/>
    </location>
</feature>
<evidence type="ECO:0000256" key="13">
    <source>
        <dbReference type="RuleBase" id="RU003945"/>
    </source>
</evidence>
<dbReference type="AlphaFoldDB" id="A0A6J4LJN3"/>
<evidence type="ECO:0000256" key="9">
    <source>
        <dbReference type="ARBA" id="ARBA00023136"/>
    </source>
</evidence>
<keyword evidence="7" id="KW-0653">Protein transport</keyword>
<evidence type="ECO:0000256" key="6">
    <source>
        <dbReference type="ARBA" id="ARBA00022692"/>
    </source>
</evidence>
<dbReference type="InterPro" id="IPR028055">
    <property type="entry name" value="YidC/Oxa/ALB_C"/>
</dbReference>
<feature type="transmembrane region" description="Helical" evidence="15">
    <location>
        <begin position="428"/>
        <end position="445"/>
    </location>
</feature>
<dbReference type="PANTHER" id="PTHR12428:SF65">
    <property type="entry name" value="CYTOCHROME C OXIDASE ASSEMBLY PROTEIN COX18, MITOCHONDRIAL"/>
    <property type="match status" value="1"/>
</dbReference>
<dbReference type="PANTHER" id="PTHR12428">
    <property type="entry name" value="OXA1"/>
    <property type="match status" value="1"/>
</dbReference>
<dbReference type="Pfam" id="PF02096">
    <property type="entry name" value="60KD_IMP"/>
    <property type="match status" value="1"/>
</dbReference>
<keyword evidence="6 13" id="KW-0812">Transmembrane</keyword>
<evidence type="ECO:0000256" key="15">
    <source>
        <dbReference type="SAM" id="Phobius"/>
    </source>
</evidence>
<evidence type="ECO:0000256" key="3">
    <source>
        <dbReference type="ARBA" id="ARBA00015325"/>
    </source>
</evidence>
<evidence type="ECO:0000256" key="8">
    <source>
        <dbReference type="ARBA" id="ARBA00022989"/>
    </source>
</evidence>
<dbReference type="GO" id="GO:0005886">
    <property type="term" value="C:plasma membrane"/>
    <property type="evidence" value="ECO:0007669"/>
    <property type="project" value="UniProtKB-SubCell"/>
</dbReference>
<dbReference type="GO" id="GO:0015031">
    <property type="term" value="P:protein transport"/>
    <property type="evidence" value="ECO:0007669"/>
    <property type="project" value="UniProtKB-KW"/>
</dbReference>
<comment type="subcellular location">
    <subcellularLocation>
        <location evidence="1">Cell membrane</location>
        <topology evidence="1">Multi-pass membrane protein</topology>
    </subcellularLocation>
    <subcellularLocation>
        <location evidence="13">Membrane</location>
        <topology evidence="13">Multi-pass membrane protein</topology>
    </subcellularLocation>
</comment>
<comment type="similarity">
    <text evidence="2">Belongs to the OXA1/ALB3/YidC family. Type 1 subfamily.</text>
</comment>